<evidence type="ECO:0000313" key="12">
    <source>
        <dbReference type="Proteomes" id="UP000265200"/>
    </source>
</evidence>
<dbReference type="Pfam" id="PF02089">
    <property type="entry name" value="Palm_thioest"/>
    <property type="match status" value="1"/>
</dbReference>
<reference key="1">
    <citation type="journal article" date="2007" name="Nature">
        <title>The medaka draft genome and insights into vertebrate genome evolution.</title>
        <authorList>
            <person name="Kasahara M."/>
            <person name="Naruse K."/>
            <person name="Sasaki S."/>
            <person name="Nakatani Y."/>
            <person name="Qu W."/>
            <person name="Ahsan B."/>
            <person name="Yamada T."/>
            <person name="Nagayasu Y."/>
            <person name="Doi K."/>
            <person name="Kasai Y."/>
            <person name="Jindo T."/>
            <person name="Kobayashi D."/>
            <person name="Shimada A."/>
            <person name="Toyoda A."/>
            <person name="Kuroki Y."/>
            <person name="Fujiyama A."/>
            <person name="Sasaki T."/>
            <person name="Shimizu A."/>
            <person name="Asakawa S."/>
            <person name="Shimizu N."/>
            <person name="Hashimoto S."/>
            <person name="Yang J."/>
            <person name="Lee Y."/>
            <person name="Matsushima K."/>
            <person name="Sugano S."/>
            <person name="Sakaizumi M."/>
            <person name="Narita T."/>
            <person name="Ohishi K."/>
            <person name="Haga S."/>
            <person name="Ohta F."/>
            <person name="Nomoto H."/>
            <person name="Nogata K."/>
            <person name="Morishita T."/>
            <person name="Endo T."/>
            <person name="Shin-I T."/>
            <person name="Takeda H."/>
            <person name="Morishita S."/>
            <person name="Kohara Y."/>
        </authorList>
    </citation>
    <scope>NUCLEOTIDE SEQUENCE [LARGE SCALE GENOMIC DNA]</scope>
    <source>
        <strain>Hd-rR</strain>
    </source>
</reference>
<evidence type="ECO:0000256" key="10">
    <source>
        <dbReference type="SAM" id="SignalP"/>
    </source>
</evidence>
<dbReference type="AlphaFoldDB" id="A0A3P9IP74"/>
<protein>
    <recommendedName>
        <fullName evidence="7">palmitoyl-CoA hydrolase</fullName>
        <ecNumber evidence="7">3.1.2.2</ecNumber>
    </recommendedName>
</protein>
<keyword evidence="3 10" id="KW-0732">Signal</keyword>
<comment type="subcellular location">
    <subcellularLocation>
        <location evidence="1">Lysosome</location>
    </subcellularLocation>
</comment>
<dbReference type="Ensembl" id="ENSORLT00015014995.1">
    <property type="protein sequence ID" value="ENSORLP00015021651.1"/>
    <property type="gene ID" value="ENSORLG00015023259.1"/>
</dbReference>
<dbReference type="PANTHER" id="PTHR11247:SF71">
    <property type="entry name" value="ZGC:66024"/>
    <property type="match status" value="1"/>
</dbReference>
<dbReference type="GO" id="GO:0098599">
    <property type="term" value="F:palmitoyl hydrolase activity"/>
    <property type="evidence" value="ECO:0007669"/>
    <property type="project" value="UniProtKB-ARBA"/>
</dbReference>
<comment type="catalytic activity">
    <reaction evidence="8">
        <text>S-hexadecanoyl-N-acetylcysteamine + H2O = N-acetylcysteamine + hexadecanoate + H(+)</text>
        <dbReference type="Rhea" id="RHEA:84099"/>
        <dbReference type="ChEBI" id="CHEBI:7896"/>
        <dbReference type="ChEBI" id="CHEBI:15377"/>
        <dbReference type="ChEBI" id="CHEBI:15378"/>
        <dbReference type="ChEBI" id="CHEBI:74410"/>
        <dbReference type="ChEBI" id="CHEBI:233601"/>
    </reaction>
</comment>
<evidence type="ECO:0000256" key="6">
    <source>
        <dbReference type="ARBA" id="ARBA00023228"/>
    </source>
</evidence>
<accession>A0A3P9IP74</accession>
<keyword evidence="6" id="KW-0458">Lysosome</keyword>
<dbReference type="Proteomes" id="UP000265200">
    <property type="component" value="Chromosome 9"/>
</dbReference>
<dbReference type="Gene3D" id="3.40.50.1820">
    <property type="entry name" value="alpha/beta hydrolase"/>
    <property type="match status" value="1"/>
</dbReference>
<name>A0A3P9IP74_ORYLA</name>
<reference evidence="11" key="4">
    <citation type="submission" date="2025-09" db="UniProtKB">
        <authorList>
            <consortium name="Ensembl"/>
        </authorList>
    </citation>
    <scope>IDENTIFICATION</scope>
    <source>
        <strain evidence="11">HSOK</strain>
    </source>
</reference>
<keyword evidence="4" id="KW-0378">Hydrolase</keyword>
<evidence type="ECO:0000256" key="3">
    <source>
        <dbReference type="ARBA" id="ARBA00022729"/>
    </source>
</evidence>
<evidence type="ECO:0000256" key="2">
    <source>
        <dbReference type="ARBA" id="ARBA00010758"/>
    </source>
</evidence>
<comment type="function">
    <text evidence="9">Catalyzes the cleavage of thioester bonds from S-palmitoyl-CoA or S-palmitoyl-N-acetylcysteamine (unbranched structures) but does not have activity against palmitoylcysteine or palmitoylated proteins, branched structures or bulky head groups. Conversely, hydrolyzes both long and short chain fatty acyl-CoA substrate.</text>
</comment>
<sequence length="309" mass="35025">MKTLSSILTSPALMVLLAVGCTSSYKHVIIVHGILSGPNDLQTLSRFITEEHPSTKVTVIDLFNNMESIKPLWKQVHGVGKVIQRIMKKSPRGVHLLCFSQGGLICRGVLSVLPNHNVHAFIALTSLLAGQYGGQKTSFMKSYYPSSATDSVYFLCYNKFMQKRISLCNFWNDPHQQVKYLKHNNFLPLLNGRKPHSKMAEWRKNFLRIKKLVLIGGPDDDVIIPWQSSHFGFYNSKEAVIEMRKQRVDTFGLRTLDARSDIIVCSCFGVKHSQWDSNQQVFKRSVETSPVSYFSDMPQVIGKMGHFIS</sequence>
<dbReference type="PROSITE" id="PS51257">
    <property type="entry name" value="PROKAR_LIPOPROTEIN"/>
    <property type="match status" value="1"/>
</dbReference>
<keyword evidence="5" id="KW-0325">Glycoprotein</keyword>
<evidence type="ECO:0000256" key="1">
    <source>
        <dbReference type="ARBA" id="ARBA00004371"/>
    </source>
</evidence>
<feature type="signal peptide" evidence="10">
    <location>
        <begin position="1"/>
        <end position="24"/>
    </location>
</feature>
<comment type="similarity">
    <text evidence="2">Belongs to the palmitoyl-protein thioesterase family.</text>
</comment>
<reference evidence="11" key="3">
    <citation type="submission" date="2025-08" db="UniProtKB">
        <authorList>
            <consortium name="Ensembl"/>
        </authorList>
    </citation>
    <scope>IDENTIFICATION</scope>
    <source>
        <strain evidence="11">HSOK</strain>
    </source>
</reference>
<evidence type="ECO:0000313" key="11">
    <source>
        <dbReference type="Ensembl" id="ENSORLP00015021651.1"/>
    </source>
</evidence>
<dbReference type="GO" id="GO:0005764">
    <property type="term" value="C:lysosome"/>
    <property type="evidence" value="ECO:0007669"/>
    <property type="project" value="UniProtKB-SubCell"/>
</dbReference>
<dbReference type="GO" id="GO:0016790">
    <property type="term" value="F:thiolester hydrolase activity"/>
    <property type="evidence" value="ECO:0007669"/>
    <property type="project" value="UniProtKB-ARBA"/>
</dbReference>
<evidence type="ECO:0000256" key="4">
    <source>
        <dbReference type="ARBA" id="ARBA00022801"/>
    </source>
</evidence>
<proteinExistence type="inferred from homology"/>
<evidence type="ECO:0000256" key="7">
    <source>
        <dbReference type="ARBA" id="ARBA00038848"/>
    </source>
</evidence>
<evidence type="ECO:0000256" key="5">
    <source>
        <dbReference type="ARBA" id="ARBA00023180"/>
    </source>
</evidence>
<reference evidence="11 12" key="2">
    <citation type="submission" date="2017-04" db="EMBL/GenBank/DDBJ databases">
        <title>CpG methylation of centromeres and impact of large insertions on vertebrate speciation.</title>
        <authorList>
            <person name="Ichikawa K."/>
            <person name="Yoshimura J."/>
            <person name="Morishita S."/>
        </authorList>
    </citation>
    <scope>NUCLEOTIDE SEQUENCE</scope>
    <source>
        <strain evidence="11 12">HSOK</strain>
    </source>
</reference>
<organism evidence="11 12">
    <name type="scientific">Oryzias latipes</name>
    <name type="common">Japanese rice fish</name>
    <name type="synonym">Japanese killifish</name>
    <dbReference type="NCBI Taxonomy" id="8090"/>
    <lineage>
        <taxon>Eukaryota</taxon>
        <taxon>Metazoa</taxon>
        <taxon>Chordata</taxon>
        <taxon>Craniata</taxon>
        <taxon>Vertebrata</taxon>
        <taxon>Euteleostomi</taxon>
        <taxon>Actinopterygii</taxon>
        <taxon>Neopterygii</taxon>
        <taxon>Teleostei</taxon>
        <taxon>Neoteleostei</taxon>
        <taxon>Acanthomorphata</taxon>
        <taxon>Ovalentaria</taxon>
        <taxon>Atherinomorphae</taxon>
        <taxon>Beloniformes</taxon>
        <taxon>Adrianichthyidae</taxon>
        <taxon>Oryziinae</taxon>
        <taxon>Oryzias</taxon>
    </lineage>
</organism>
<dbReference type="EC" id="3.1.2.2" evidence="7"/>
<evidence type="ECO:0000256" key="9">
    <source>
        <dbReference type="ARBA" id="ARBA00093353"/>
    </source>
</evidence>
<feature type="chain" id="PRO_5018168265" description="palmitoyl-CoA hydrolase" evidence="10">
    <location>
        <begin position="25"/>
        <end position="309"/>
    </location>
</feature>
<dbReference type="PANTHER" id="PTHR11247">
    <property type="entry name" value="PALMITOYL-PROTEIN THIOESTERASE/DOLICHYLDIPHOSPHATASE 1"/>
    <property type="match status" value="1"/>
</dbReference>
<dbReference type="FunFam" id="3.40.50.1820:FF:000037">
    <property type="entry name" value="Lysosomal thioesterase PPT2 homolog"/>
    <property type="match status" value="1"/>
</dbReference>
<evidence type="ECO:0000256" key="8">
    <source>
        <dbReference type="ARBA" id="ARBA00093223"/>
    </source>
</evidence>
<dbReference type="InterPro" id="IPR029058">
    <property type="entry name" value="AB_hydrolase_fold"/>
</dbReference>
<dbReference type="SUPFAM" id="SSF53474">
    <property type="entry name" value="alpha/beta-Hydrolases"/>
    <property type="match status" value="1"/>
</dbReference>